<evidence type="ECO:0000313" key="3">
    <source>
        <dbReference type="WBParaSite" id="EgrG_002041100"/>
    </source>
</evidence>
<evidence type="ECO:0000313" key="1">
    <source>
        <dbReference type="EMBL" id="CDS23423.1"/>
    </source>
</evidence>
<gene>
    <name evidence="1" type="ORF">EgrG_002041100</name>
</gene>
<dbReference type="Proteomes" id="UP000492820">
    <property type="component" value="Unassembled WGS sequence"/>
</dbReference>
<name>A0A068X0E0_ECHGR</name>
<dbReference type="EMBL" id="LK028591">
    <property type="protein sequence ID" value="CDS23423.1"/>
    <property type="molecule type" value="Genomic_DNA"/>
</dbReference>
<evidence type="ECO:0000313" key="2">
    <source>
        <dbReference type="Proteomes" id="UP000492820"/>
    </source>
</evidence>
<proteinExistence type="predicted"/>
<organism evidence="1">
    <name type="scientific">Echinococcus granulosus</name>
    <name type="common">Hydatid tapeworm</name>
    <dbReference type="NCBI Taxonomy" id="6210"/>
    <lineage>
        <taxon>Eukaryota</taxon>
        <taxon>Metazoa</taxon>
        <taxon>Spiralia</taxon>
        <taxon>Lophotrochozoa</taxon>
        <taxon>Platyhelminthes</taxon>
        <taxon>Cestoda</taxon>
        <taxon>Eucestoda</taxon>
        <taxon>Cyclophyllidea</taxon>
        <taxon>Taeniidae</taxon>
        <taxon>Echinococcus</taxon>
        <taxon>Echinococcus granulosus group</taxon>
    </lineage>
</organism>
<protein>
    <submittedName>
        <fullName evidence="3">Secreted protein</fullName>
    </submittedName>
</protein>
<reference evidence="3" key="3">
    <citation type="submission" date="2020-10" db="UniProtKB">
        <authorList>
            <consortium name="WormBaseParasite"/>
        </authorList>
    </citation>
    <scope>IDENTIFICATION</scope>
</reference>
<accession>A0A068X0E0</accession>
<dbReference type="AlphaFoldDB" id="A0A068X0E0"/>
<dbReference type="WBParaSite" id="EgrG_002041100">
    <property type="protein sequence ID" value="EgrG_002041100"/>
    <property type="gene ID" value="EgrG_002041100"/>
</dbReference>
<reference evidence="1 2" key="1">
    <citation type="journal article" date="2013" name="Nature">
        <title>The genomes of four tapeworm species reveal adaptations to parasitism.</title>
        <authorList>
            <person name="Tsai I.J."/>
            <person name="Zarowiecki M."/>
            <person name="Holroyd N."/>
            <person name="Garciarrubio A."/>
            <person name="Sanchez-Flores A."/>
            <person name="Brooks K.L."/>
            <person name="Tracey A."/>
            <person name="Bobes R.J."/>
            <person name="Fragoso G."/>
            <person name="Sciutto E."/>
            <person name="Aslett M."/>
            <person name="Beasley H."/>
            <person name="Bennett H.M."/>
            <person name="Cai J."/>
            <person name="Camicia F."/>
            <person name="Clark R."/>
            <person name="Cucher M."/>
            <person name="De Silva N."/>
            <person name="Day T.A."/>
            <person name="Deplazes P."/>
            <person name="Estrada K."/>
            <person name="Fernandez C."/>
            <person name="Holland P.W."/>
            <person name="Hou J."/>
            <person name="Hu S."/>
            <person name="Huckvale T."/>
            <person name="Hung S.S."/>
            <person name="Kamenetzky L."/>
            <person name="Keane J.A."/>
            <person name="Kiss F."/>
            <person name="Koziol U."/>
            <person name="Lambert O."/>
            <person name="Liu K."/>
            <person name="Luo X."/>
            <person name="Luo Y."/>
            <person name="Macchiaroli N."/>
            <person name="Nichol S."/>
            <person name="Paps J."/>
            <person name="Parkinson J."/>
            <person name="Pouchkina-Stantcheva N."/>
            <person name="Riddiford N."/>
            <person name="Rosenzvit M."/>
            <person name="Salinas G."/>
            <person name="Wasmuth J.D."/>
            <person name="Zamanian M."/>
            <person name="Zheng Y."/>
            <person name="Cai X."/>
            <person name="Soberon X."/>
            <person name="Olson P.D."/>
            <person name="Laclette J.P."/>
            <person name="Brehm K."/>
            <person name="Berriman M."/>
            <person name="Garciarrubio A."/>
            <person name="Bobes R.J."/>
            <person name="Fragoso G."/>
            <person name="Sanchez-Flores A."/>
            <person name="Estrada K."/>
            <person name="Cevallos M.A."/>
            <person name="Morett E."/>
            <person name="Gonzalez V."/>
            <person name="Portillo T."/>
            <person name="Ochoa-Leyva A."/>
            <person name="Jose M.V."/>
            <person name="Sciutto E."/>
            <person name="Landa A."/>
            <person name="Jimenez L."/>
            <person name="Valdes V."/>
            <person name="Carrero J.C."/>
            <person name="Larralde C."/>
            <person name="Morales-Montor J."/>
            <person name="Limon-Lason J."/>
            <person name="Soberon X."/>
            <person name="Laclette J.P."/>
        </authorList>
    </citation>
    <scope>NUCLEOTIDE SEQUENCE [LARGE SCALE GENOMIC DNA]</scope>
</reference>
<reference evidence="1" key="2">
    <citation type="submission" date="2014-06" db="EMBL/GenBank/DDBJ databases">
        <authorList>
            <person name="Aslett M."/>
        </authorList>
    </citation>
    <scope>NUCLEOTIDE SEQUENCE</scope>
</reference>
<sequence>MCVSLPRRTGAVCVPLIAIIITISTTTTGLPPPIGALRLGVVRQTGTQRMHAQCTRTHVSNAHTHAVRMERLGVIASSGGLARTHAHPITSQMGWRSCSKWTVCPVHFFPSTHLLSPAGVLTSPMA</sequence>